<dbReference type="InterPro" id="IPR036812">
    <property type="entry name" value="NAD(P)_OxRdtase_dom_sf"/>
</dbReference>
<dbReference type="Gene3D" id="3.30.70.20">
    <property type="match status" value="1"/>
</dbReference>
<evidence type="ECO:0000313" key="6">
    <source>
        <dbReference type="EMBL" id="QUL98430.1"/>
    </source>
</evidence>
<dbReference type="Pfam" id="PF00248">
    <property type="entry name" value="Aldo_ket_red"/>
    <property type="match status" value="1"/>
</dbReference>
<dbReference type="AlphaFoldDB" id="A0AAT9LF24"/>
<feature type="coiled-coil region" evidence="4">
    <location>
        <begin position="80"/>
        <end position="107"/>
    </location>
</feature>
<accession>A0AAT9LF24</accession>
<keyword evidence="3" id="KW-0411">Iron-sulfur</keyword>
<evidence type="ECO:0000256" key="1">
    <source>
        <dbReference type="ARBA" id="ARBA00022723"/>
    </source>
</evidence>
<evidence type="ECO:0000256" key="2">
    <source>
        <dbReference type="ARBA" id="ARBA00023004"/>
    </source>
</evidence>
<protein>
    <submittedName>
        <fullName evidence="6">Aldo/keto reductase</fullName>
    </submittedName>
</protein>
<proteinExistence type="predicted"/>
<reference evidence="6" key="2">
    <citation type="journal article" date="2023" name="Biology">
        <title>Prokaryotic Life Associated with Coal-Fire Gas Vents Revealed by Metagenomics.</title>
        <authorList>
            <person name="Kadnikov V.V."/>
            <person name="Mardanov A.V."/>
            <person name="Beletsky A.V."/>
            <person name="Karnachuk O.V."/>
            <person name="Ravin N.V."/>
        </authorList>
    </citation>
    <scope>NUCLEOTIDE SEQUENCE</scope>
    <source>
        <strain evidence="6">Bu02</strain>
    </source>
</reference>
<dbReference type="GO" id="GO:0051536">
    <property type="term" value="F:iron-sulfur cluster binding"/>
    <property type="evidence" value="ECO:0007669"/>
    <property type="project" value="UniProtKB-KW"/>
</dbReference>
<dbReference type="KEGG" id="fcz:IMF26_10540"/>
<keyword evidence="4" id="KW-0175">Coiled coil</keyword>
<reference evidence="6" key="1">
    <citation type="submission" date="2020-10" db="EMBL/GenBank/DDBJ databases">
        <authorList>
            <person name="Kadnikov V."/>
            <person name="Beletsky A.V."/>
            <person name="Mardanov A.V."/>
            <person name="Karnachuk O.V."/>
            <person name="Ravin N.V."/>
        </authorList>
    </citation>
    <scope>NUCLEOTIDE SEQUENCE</scope>
    <source>
        <strain evidence="6">Bu02</strain>
    </source>
</reference>
<organism evidence="6">
    <name type="scientific">Candidatus Fermentithermobacillus carboniphilus</name>
    <dbReference type="NCBI Taxonomy" id="3085328"/>
    <lineage>
        <taxon>Bacteria</taxon>
        <taxon>Bacillati</taxon>
        <taxon>Bacillota</taxon>
        <taxon>Candidatus Fermentithermobacillia</taxon>
        <taxon>Candidatus Fermentithermobacillales</taxon>
        <taxon>Candidatus Fermentithermobacillaceae</taxon>
        <taxon>Candidatus Fermentithermobacillus</taxon>
    </lineage>
</organism>
<dbReference type="InterPro" id="IPR017896">
    <property type="entry name" value="4Fe4S_Fe-S-bd"/>
</dbReference>
<dbReference type="GO" id="GO:0046872">
    <property type="term" value="F:metal ion binding"/>
    <property type="evidence" value="ECO:0007669"/>
    <property type="project" value="UniProtKB-KW"/>
</dbReference>
<dbReference type="InterPro" id="IPR023210">
    <property type="entry name" value="NADP_OxRdtase_dom"/>
</dbReference>
<keyword evidence="1" id="KW-0479">Metal-binding</keyword>
<evidence type="ECO:0000256" key="3">
    <source>
        <dbReference type="ARBA" id="ARBA00023014"/>
    </source>
</evidence>
<dbReference type="PANTHER" id="PTHR43312">
    <property type="entry name" value="D-THREO-ALDOSE 1-DEHYDROGENASE"/>
    <property type="match status" value="1"/>
</dbReference>
<dbReference type="Gene3D" id="3.20.20.100">
    <property type="entry name" value="NADP-dependent oxidoreductase domain"/>
    <property type="match status" value="1"/>
</dbReference>
<evidence type="ECO:0000259" key="5">
    <source>
        <dbReference type="PROSITE" id="PS51379"/>
    </source>
</evidence>
<dbReference type="SUPFAM" id="SSF51430">
    <property type="entry name" value="NAD(P)-linked oxidoreductase"/>
    <property type="match status" value="1"/>
</dbReference>
<evidence type="ECO:0000256" key="4">
    <source>
        <dbReference type="SAM" id="Coils"/>
    </source>
</evidence>
<dbReference type="InterPro" id="IPR053135">
    <property type="entry name" value="AKR2_Oxidoreductase"/>
</dbReference>
<feature type="domain" description="4Fe-4S ferredoxin-type" evidence="5">
    <location>
        <begin position="291"/>
        <end position="318"/>
    </location>
</feature>
<keyword evidence="2" id="KW-0408">Iron</keyword>
<dbReference type="PROSITE" id="PS51379">
    <property type="entry name" value="4FE4S_FER_2"/>
    <property type="match status" value="2"/>
</dbReference>
<dbReference type="PANTHER" id="PTHR43312:SF1">
    <property type="entry name" value="NADP-DEPENDENT OXIDOREDUCTASE DOMAIN-CONTAINING PROTEIN"/>
    <property type="match status" value="1"/>
</dbReference>
<name>A0AAT9LF24_9FIRM</name>
<gene>
    <name evidence="6" type="ORF">IMF26_10540</name>
</gene>
<dbReference type="SUPFAM" id="SSF54862">
    <property type="entry name" value="4Fe-4S ferredoxins"/>
    <property type="match status" value="1"/>
</dbReference>
<feature type="domain" description="4Fe-4S ferredoxin-type" evidence="5">
    <location>
        <begin position="262"/>
        <end position="290"/>
    </location>
</feature>
<dbReference type="InterPro" id="IPR017900">
    <property type="entry name" value="4Fe4S_Fe_S_CS"/>
</dbReference>
<sequence length="318" mass="34635">MERRELGKTGLVVTELCFGVLPMGPNQFSLEPEKGGELIREGILNGINFLDTAQSYRTYPHIKFALDGLKDAGSEVVIATKSAAKTYEEMEQAVEEARKALDRDVIDIFHLHAARVDAGVFKERAGALECLVDMKAKGIVRAVGISTHSVEVVRKAAEIPEIDVVFPIINIEGLGILHGTRDDMARAIVDAAESGKGLYAMKALGGGNLLSDREKAINYVRNLRGITSVAVGMVSYDELEMNLLIFNGQKVPEDLARRTVRTKRLVIQAFCRGCGTCVKICPNGAMTVVDGKAHNDREKCILCGYCAPVCPEFAIRLV</sequence>
<dbReference type="EMBL" id="CP062796">
    <property type="protein sequence ID" value="QUL98430.1"/>
    <property type="molecule type" value="Genomic_DNA"/>
</dbReference>
<dbReference type="Pfam" id="PF12838">
    <property type="entry name" value="Fer4_7"/>
    <property type="match status" value="1"/>
</dbReference>
<dbReference type="PROSITE" id="PS00198">
    <property type="entry name" value="4FE4S_FER_1"/>
    <property type="match status" value="1"/>
</dbReference>
<dbReference type="CDD" id="cd19100">
    <property type="entry name" value="AKR_unchar"/>
    <property type="match status" value="1"/>
</dbReference>